<reference evidence="1 2" key="1">
    <citation type="submission" date="2024-02" db="EMBL/GenBank/DDBJ databases">
        <title>Roseovarius strain W115 nov., isolated from a marine algae.</title>
        <authorList>
            <person name="Lee M.W."/>
            <person name="Lee J.K."/>
            <person name="Kim J.M."/>
            <person name="Choi D.G."/>
            <person name="Baek J.H."/>
            <person name="Bayburt H."/>
            <person name="Jung J.J."/>
            <person name="Han D.M."/>
            <person name="Jeon C.O."/>
        </authorList>
    </citation>
    <scope>NUCLEOTIDE SEQUENCE [LARGE SCALE GENOMIC DNA]</scope>
    <source>
        <strain evidence="1 2">W115</strain>
    </source>
</reference>
<organism evidence="1 2">
    <name type="scientific">Roseovarius rhodophyticola</name>
    <dbReference type="NCBI Taxonomy" id="3080827"/>
    <lineage>
        <taxon>Bacteria</taxon>
        <taxon>Pseudomonadati</taxon>
        <taxon>Pseudomonadota</taxon>
        <taxon>Alphaproteobacteria</taxon>
        <taxon>Rhodobacterales</taxon>
        <taxon>Roseobacteraceae</taxon>
        <taxon>Roseovarius</taxon>
    </lineage>
</organism>
<evidence type="ECO:0000313" key="1">
    <source>
        <dbReference type="EMBL" id="WYK18718.1"/>
    </source>
</evidence>
<dbReference type="EMBL" id="CP146606">
    <property type="protein sequence ID" value="WYK18718.1"/>
    <property type="molecule type" value="Genomic_DNA"/>
</dbReference>
<keyword evidence="2" id="KW-1185">Reference proteome</keyword>
<dbReference type="Proteomes" id="UP001281305">
    <property type="component" value="Chromosome"/>
</dbReference>
<sequence length="101" mass="11415">MASIVFHRASGWVDRWRAYRILVDGVDVAKLKRNQSVTIDVTAQEHVLQAQVDWCSSPVLVVDLSKGGQIDVDVENPHSAWSLSRVTVETPNEYLRLTLRD</sequence>
<accession>A0ABZ2TLR5</accession>
<gene>
    <name evidence="1" type="ORF">RZS32_002190</name>
</gene>
<name>A0ABZ2TLR5_9RHOB</name>
<protein>
    <submittedName>
        <fullName evidence="1">Uncharacterized protein</fullName>
    </submittedName>
</protein>
<proteinExistence type="predicted"/>
<dbReference type="RefSeq" id="WP_317055401.1">
    <property type="nucleotide sequence ID" value="NZ_CP146606.1"/>
</dbReference>
<evidence type="ECO:0000313" key="2">
    <source>
        <dbReference type="Proteomes" id="UP001281305"/>
    </source>
</evidence>